<proteinExistence type="predicted"/>
<evidence type="ECO:0000313" key="4">
    <source>
        <dbReference type="Proteomes" id="UP000834106"/>
    </source>
</evidence>
<keyword evidence="2" id="KW-0472">Membrane</keyword>
<protein>
    <submittedName>
        <fullName evidence="3">Uncharacterized protein</fullName>
    </submittedName>
</protein>
<feature type="region of interest" description="Disordered" evidence="1">
    <location>
        <begin position="1"/>
        <end position="38"/>
    </location>
</feature>
<gene>
    <name evidence="3" type="ORF">FPE_LOCUS6955</name>
</gene>
<dbReference type="Proteomes" id="UP000834106">
    <property type="component" value="Chromosome 4"/>
</dbReference>
<evidence type="ECO:0000256" key="1">
    <source>
        <dbReference type="SAM" id="MobiDB-lite"/>
    </source>
</evidence>
<feature type="compositionally biased region" description="Basic and acidic residues" evidence="1">
    <location>
        <begin position="18"/>
        <end position="38"/>
    </location>
</feature>
<keyword evidence="4" id="KW-1185">Reference proteome</keyword>
<keyword evidence="2" id="KW-1133">Transmembrane helix</keyword>
<accession>A0AAD1Z1G8</accession>
<evidence type="ECO:0000313" key="3">
    <source>
        <dbReference type="EMBL" id="CAI9759525.1"/>
    </source>
</evidence>
<reference evidence="3" key="1">
    <citation type="submission" date="2023-05" db="EMBL/GenBank/DDBJ databases">
        <authorList>
            <person name="Huff M."/>
        </authorList>
    </citation>
    <scope>NUCLEOTIDE SEQUENCE</scope>
</reference>
<feature type="transmembrane region" description="Helical" evidence="2">
    <location>
        <begin position="99"/>
        <end position="124"/>
    </location>
</feature>
<sequence>MHCDDNDQASARPALAYIEKEDSKKLKQEQAKTSKNETKNFVTGTKRSSWNGRCSTSLAHQYADFGGLYVLQASGYSMPFSVIAELTADSGCSQGTPRVFFLLSLLFDEAIYLAIGVLNLSIVLPQRMEKADSSRRSSMNQLNSLPVHSCKGC</sequence>
<dbReference type="AlphaFoldDB" id="A0AAD1Z1G8"/>
<dbReference type="EMBL" id="OU503039">
    <property type="protein sequence ID" value="CAI9759525.1"/>
    <property type="molecule type" value="Genomic_DNA"/>
</dbReference>
<keyword evidence="2" id="KW-0812">Transmembrane</keyword>
<name>A0AAD1Z1G8_9LAMI</name>
<evidence type="ECO:0000256" key="2">
    <source>
        <dbReference type="SAM" id="Phobius"/>
    </source>
</evidence>
<organism evidence="3 4">
    <name type="scientific">Fraxinus pennsylvanica</name>
    <dbReference type="NCBI Taxonomy" id="56036"/>
    <lineage>
        <taxon>Eukaryota</taxon>
        <taxon>Viridiplantae</taxon>
        <taxon>Streptophyta</taxon>
        <taxon>Embryophyta</taxon>
        <taxon>Tracheophyta</taxon>
        <taxon>Spermatophyta</taxon>
        <taxon>Magnoliopsida</taxon>
        <taxon>eudicotyledons</taxon>
        <taxon>Gunneridae</taxon>
        <taxon>Pentapetalae</taxon>
        <taxon>asterids</taxon>
        <taxon>lamiids</taxon>
        <taxon>Lamiales</taxon>
        <taxon>Oleaceae</taxon>
        <taxon>Oleeae</taxon>
        <taxon>Fraxinus</taxon>
    </lineage>
</organism>